<dbReference type="EMBL" id="JAHUTI010025243">
    <property type="protein sequence ID" value="MED6240626.1"/>
    <property type="molecule type" value="Genomic_DNA"/>
</dbReference>
<protein>
    <submittedName>
        <fullName evidence="2">Uncharacterized protein</fullName>
    </submittedName>
</protein>
<evidence type="ECO:0000313" key="3">
    <source>
        <dbReference type="Proteomes" id="UP001345963"/>
    </source>
</evidence>
<accession>A0ABU7AQV2</accession>
<feature type="compositionally biased region" description="Low complexity" evidence="1">
    <location>
        <begin position="131"/>
        <end position="140"/>
    </location>
</feature>
<feature type="region of interest" description="Disordered" evidence="1">
    <location>
        <begin position="1"/>
        <end position="176"/>
    </location>
</feature>
<reference evidence="2 3" key="1">
    <citation type="submission" date="2021-07" db="EMBL/GenBank/DDBJ databases">
        <authorList>
            <person name="Palmer J.M."/>
        </authorList>
    </citation>
    <scope>NUCLEOTIDE SEQUENCE [LARGE SCALE GENOMIC DNA]</scope>
    <source>
        <strain evidence="2 3">AT_MEX2019</strain>
        <tissue evidence="2">Muscle</tissue>
    </source>
</reference>
<feature type="compositionally biased region" description="Polar residues" evidence="1">
    <location>
        <begin position="30"/>
        <end position="44"/>
    </location>
</feature>
<comment type="caution">
    <text evidence="2">The sequence shown here is derived from an EMBL/GenBank/DDBJ whole genome shotgun (WGS) entry which is preliminary data.</text>
</comment>
<evidence type="ECO:0000313" key="2">
    <source>
        <dbReference type="EMBL" id="MED6240626.1"/>
    </source>
</evidence>
<sequence>MRSLAGGTHPGPTAPTTTPHRNHCNDHSPGRNTKQVSSTVTAQPIQIPVTAHPKRGYNHPTTHDAPPPQPHSGPLLPLHDSQQSSTPPRARATEGSIGGRPPQLTKDRTPTPHLNPRGAPTCRPHTLPYGTPRRATPPTTLLKGKMPVQQVEGRHGKTTACNAKRLHPTKTQNHQN</sequence>
<proteinExistence type="predicted"/>
<evidence type="ECO:0000256" key="1">
    <source>
        <dbReference type="SAM" id="MobiDB-lite"/>
    </source>
</evidence>
<dbReference type="Proteomes" id="UP001345963">
    <property type="component" value="Unassembled WGS sequence"/>
</dbReference>
<feature type="compositionally biased region" description="Low complexity" evidence="1">
    <location>
        <begin position="1"/>
        <end position="19"/>
    </location>
</feature>
<organism evidence="2 3">
    <name type="scientific">Ataeniobius toweri</name>
    <dbReference type="NCBI Taxonomy" id="208326"/>
    <lineage>
        <taxon>Eukaryota</taxon>
        <taxon>Metazoa</taxon>
        <taxon>Chordata</taxon>
        <taxon>Craniata</taxon>
        <taxon>Vertebrata</taxon>
        <taxon>Euteleostomi</taxon>
        <taxon>Actinopterygii</taxon>
        <taxon>Neopterygii</taxon>
        <taxon>Teleostei</taxon>
        <taxon>Neoteleostei</taxon>
        <taxon>Acanthomorphata</taxon>
        <taxon>Ovalentaria</taxon>
        <taxon>Atherinomorphae</taxon>
        <taxon>Cyprinodontiformes</taxon>
        <taxon>Goodeidae</taxon>
        <taxon>Ataeniobius</taxon>
    </lineage>
</organism>
<gene>
    <name evidence="2" type="ORF">ATANTOWER_024546</name>
</gene>
<keyword evidence="3" id="KW-1185">Reference proteome</keyword>
<name>A0ABU7AQV2_9TELE</name>